<dbReference type="EMBL" id="BPLQ01001175">
    <property type="protein sequence ID" value="GIX79326.1"/>
    <property type="molecule type" value="Genomic_DNA"/>
</dbReference>
<proteinExistence type="predicted"/>
<sequence>GPLKKDKEKEDLVPKKRAGQTFVKGAPKKETEAAA</sequence>
<name>A0AAV4N5I3_9ARAC</name>
<evidence type="ECO:0000256" key="1">
    <source>
        <dbReference type="SAM" id="MobiDB-lite"/>
    </source>
</evidence>
<feature type="region of interest" description="Disordered" evidence="1">
    <location>
        <begin position="1"/>
        <end position="35"/>
    </location>
</feature>
<feature type="compositionally biased region" description="Basic and acidic residues" evidence="1">
    <location>
        <begin position="1"/>
        <end position="14"/>
    </location>
</feature>
<keyword evidence="3" id="KW-1185">Reference proteome</keyword>
<reference evidence="2 3" key="1">
    <citation type="submission" date="2021-06" db="EMBL/GenBank/DDBJ databases">
        <title>Caerostris darwini draft genome.</title>
        <authorList>
            <person name="Kono N."/>
            <person name="Arakawa K."/>
        </authorList>
    </citation>
    <scope>NUCLEOTIDE SEQUENCE [LARGE SCALE GENOMIC DNA]</scope>
</reference>
<feature type="non-terminal residue" evidence="2">
    <location>
        <position position="1"/>
    </location>
</feature>
<gene>
    <name evidence="2" type="ORF">CDAR_290631</name>
</gene>
<protein>
    <submittedName>
        <fullName evidence="2">Uncharacterized protein</fullName>
    </submittedName>
</protein>
<accession>A0AAV4N5I3</accession>
<dbReference type="AlphaFoldDB" id="A0AAV4N5I3"/>
<comment type="caution">
    <text evidence="2">The sequence shown here is derived from an EMBL/GenBank/DDBJ whole genome shotgun (WGS) entry which is preliminary data.</text>
</comment>
<dbReference type="Proteomes" id="UP001054837">
    <property type="component" value="Unassembled WGS sequence"/>
</dbReference>
<organism evidence="2 3">
    <name type="scientific">Caerostris darwini</name>
    <dbReference type="NCBI Taxonomy" id="1538125"/>
    <lineage>
        <taxon>Eukaryota</taxon>
        <taxon>Metazoa</taxon>
        <taxon>Ecdysozoa</taxon>
        <taxon>Arthropoda</taxon>
        <taxon>Chelicerata</taxon>
        <taxon>Arachnida</taxon>
        <taxon>Araneae</taxon>
        <taxon>Araneomorphae</taxon>
        <taxon>Entelegynae</taxon>
        <taxon>Araneoidea</taxon>
        <taxon>Araneidae</taxon>
        <taxon>Caerostris</taxon>
    </lineage>
</organism>
<evidence type="ECO:0000313" key="3">
    <source>
        <dbReference type="Proteomes" id="UP001054837"/>
    </source>
</evidence>
<evidence type="ECO:0000313" key="2">
    <source>
        <dbReference type="EMBL" id="GIX79326.1"/>
    </source>
</evidence>